<feature type="transmembrane region" description="Helical" evidence="8">
    <location>
        <begin position="211"/>
        <end position="233"/>
    </location>
</feature>
<evidence type="ECO:0000256" key="5">
    <source>
        <dbReference type="ARBA" id="ARBA00022692"/>
    </source>
</evidence>
<keyword evidence="4" id="KW-1003">Cell membrane</keyword>
<proteinExistence type="inferred from homology"/>
<dbReference type="GO" id="GO:0005886">
    <property type="term" value="C:plasma membrane"/>
    <property type="evidence" value="ECO:0007669"/>
    <property type="project" value="UniProtKB-SubCell"/>
</dbReference>
<feature type="transmembrane region" description="Helical" evidence="8">
    <location>
        <begin position="21"/>
        <end position="46"/>
    </location>
</feature>
<dbReference type="CDD" id="cd06550">
    <property type="entry name" value="TM_ABC_iron-siderophores_like"/>
    <property type="match status" value="1"/>
</dbReference>
<comment type="caution">
    <text evidence="9">The sequence shown here is derived from an EMBL/GenBank/DDBJ whole genome shotgun (WGS) entry which is preliminary data.</text>
</comment>
<protein>
    <submittedName>
        <fullName evidence="9">ABC transporter permease</fullName>
    </submittedName>
</protein>
<keyword evidence="3" id="KW-0813">Transport</keyword>
<dbReference type="FunFam" id="1.10.3470.10:FF:000001">
    <property type="entry name" value="Vitamin B12 ABC transporter permease BtuC"/>
    <property type="match status" value="1"/>
</dbReference>
<dbReference type="EMBL" id="MQSV01000005">
    <property type="protein sequence ID" value="OKL46686.1"/>
    <property type="molecule type" value="Genomic_DNA"/>
</dbReference>
<feature type="transmembrane region" description="Helical" evidence="8">
    <location>
        <begin position="82"/>
        <end position="103"/>
    </location>
</feature>
<comment type="subcellular location">
    <subcellularLocation>
        <location evidence="1">Cell membrane</location>
        <topology evidence="1">Multi-pass membrane protein</topology>
    </subcellularLocation>
</comment>
<dbReference type="GO" id="GO:0033214">
    <property type="term" value="P:siderophore-iron import into cell"/>
    <property type="evidence" value="ECO:0007669"/>
    <property type="project" value="TreeGrafter"/>
</dbReference>
<dbReference type="GO" id="GO:0022857">
    <property type="term" value="F:transmembrane transporter activity"/>
    <property type="evidence" value="ECO:0007669"/>
    <property type="project" value="InterPro"/>
</dbReference>
<evidence type="ECO:0000256" key="6">
    <source>
        <dbReference type="ARBA" id="ARBA00022989"/>
    </source>
</evidence>
<keyword evidence="6 8" id="KW-1133">Transmembrane helix</keyword>
<dbReference type="Gene3D" id="1.10.3470.10">
    <property type="entry name" value="ABC transporter involved in vitamin B12 uptake, BtuC"/>
    <property type="match status" value="1"/>
</dbReference>
<feature type="transmembrane region" description="Helical" evidence="8">
    <location>
        <begin position="134"/>
        <end position="157"/>
    </location>
</feature>
<name>A0A1Q5PKE7_9ACTO</name>
<dbReference type="InterPro" id="IPR000522">
    <property type="entry name" value="ABC_transptr_permease_BtuC"/>
</dbReference>
<organism evidence="9 10">
    <name type="scientific">Boudabousia liubingyangii</name>
    <dbReference type="NCBI Taxonomy" id="1921764"/>
    <lineage>
        <taxon>Bacteria</taxon>
        <taxon>Bacillati</taxon>
        <taxon>Actinomycetota</taxon>
        <taxon>Actinomycetes</taxon>
        <taxon>Actinomycetales</taxon>
        <taxon>Actinomycetaceae</taxon>
        <taxon>Boudabousia</taxon>
    </lineage>
</organism>
<dbReference type="InterPro" id="IPR037294">
    <property type="entry name" value="ABC_BtuC-like"/>
</dbReference>
<accession>A0A1Q5PKE7</accession>
<evidence type="ECO:0000256" key="1">
    <source>
        <dbReference type="ARBA" id="ARBA00004651"/>
    </source>
</evidence>
<keyword evidence="10" id="KW-1185">Reference proteome</keyword>
<evidence type="ECO:0000313" key="9">
    <source>
        <dbReference type="EMBL" id="OKL46686.1"/>
    </source>
</evidence>
<evidence type="ECO:0000256" key="3">
    <source>
        <dbReference type="ARBA" id="ARBA00022448"/>
    </source>
</evidence>
<feature type="transmembrane region" description="Helical" evidence="8">
    <location>
        <begin position="299"/>
        <end position="319"/>
    </location>
</feature>
<dbReference type="Pfam" id="PF01032">
    <property type="entry name" value="FecCD"/>
    <property type="match status" value="1"/>
</dbReference>
<dbReference type="STRING" id="1921764.BSR28_04720"/>
<comment type="similarity">
    <text evidence="2">Belongs to the binding-protein-dependent transport system permease family. FecCD subfamily.</text>
</comment>
<sequence>MRTQKATAANNGLARRHRARRLTFTLLIILLVLAVIASAALGQYYVSIPDVLAALGKPLGLGAGPGDPMASNILWNIRFPRIALGLLVGAALATSGAVMQAVFSNPLAEPGIVGVSSGAALGASFAIVTYPMALAGFAVPLSAFATGLGAALLVYVLSRSGGQAQVVTLVLTGIAVTAVASALTAVATYMAPSTARDQIVFWQLGSLAGASWTHVMAVGVIVLLGLIWAQLISRQLDLLALGDRAAGHLGINVGLIRICAITLSALLAAAAVAYAGVIGFVGLIVPHLMRLIIGPANRYLIPAALLGGALLITLADLVSRNLIPFADLPIGIFTALVGGPTFFILLRRGLAHQK</sequence>
<reference evidence="9 10" key="1">
    <citation type="submission" date="2016-11" db="EMBL/GenBank/DDBJ databases">
        <title>Actinomyces gypaetusis sp. nov. isolated from the vulture Gypaetus barbatus in Qinghai Tibet Plateau China.</title>
        <authorList>
            <person name="Meng X."/>
        </authorList>
    </citation>
    <scope>NUCLEOTIDE SEQUENCE [LARGE SCALE GENOMIC DNA]</scope>
    <source>
        <strain evidence="9 10">VUL4_2</strain>
    </source>
</reference>
<dbReference type="Proteomes" id="UP000186785">
    <property type="component" value="Unassembled WGS sequence"/>
</dbReference>
<evidence type="ECO:0000313" key="10">
    <source>
        <dbReference type="Proteomes" id="UP000186785"/>
    </source>
</evidence>
<evidence type="ECO:0000256" key="7">
    <source>
        <dbReference type="ARBA" id="ARBA00023136"/>
    </source>
</evidence>
<keyword evidence="7 8" id="KW-0472">Membrane</keyword>
<dbReference type="SUPFAM" id="SSF81345">
    <property type="entry name" value="ABC transporter involved in vitamin B12 uptake, BtuC"/>
    <property type="match status" value="1"/>
</dbReference>
<evidence type="ECO:0000256" key="8">
    <source>
        <dbReference type="SAM" id="Phobius"/>
    </source>
</evidence>
<evidence type="ECO:0000256" key="2">
    <source>
        <dbReference type="ARBA" id="ARBA00007935"/>
    </source>
</evidence>
<feature type="transmembrane region" description="Helical" evidence="8">
    <location>
        <begin position="110"/>
        <end position="128"/>
    </location>
</feature>
<feature type="transmembrane region" description="Helical" evidence="8">
    <location>
        <begin position="272"/>
        <end position="292"/>
    </location>
</feature>
<keyword evidence="5 8" id="KW-0812">Transmembrane</keyword>
<gene>
    <name evidence="9" type="ORF">BSR29_07550</name>
</gene>
<feature type="transmembrane region" description="Helical" evidence="8">
    <location>
        <begin position="325"/>
        <end position="346"/>
    </location>
</feature>
<evidence type="ECO:0000256" key="4">
    <source>
        <dbReference type="ARBA" id="ARBA00022475"/>
    </source>
</evidence>
<dbReference type="AlphaFoldDB" id="A0A1Q5PKE7"/>
<feature type="transmembrane region" description="Helical" evidence="8">
    <location>
        <begin position="245"/>
        <end position="266"/>
    </location>
</feature>
<dbReference type="PANTHER" id="PTHR30472">
    <property type="entry name" value="FERRIC ENTEROBACTIN TRANSPORT SYSTEM PERMEASE PROTEIN"/>
    <property type="match status" value="1"/>
</dbReference>
<feature type="transmembrane region" description="Helical" evidence="8">
    <location>
        <begin position="169"/>
        <end position="191"/>
    </location>
</feature>
<dbReference type="PANTHER" id="PTHR30472:SF25">
    <property type="entry name" value="ABC TRANSPORTER PERMEASE PROTEIN MJ0876-RELATED"/>
    <property type="match status" value="1"/>
</dbReference>